<evidence type="ECO:0000313" key="3">
    <source>
        <dbReference type="Proteomes" id="UP000278081"/>
    </source>
</evidence>
<accession>A0A3S0Q911</accession>
<dbReference type="OrthoDB" id="8456810at2"/>
<feature type="transmembrane region" description="Helical" evidence="1">
    <location>
        <begin position="138"/>
        <end position="155"/>
    </location>
</feature>
<dbReference type="Proteomes" id="UP000278081">
    <property type="component" value="Unassembled WGS sequence"/>
</dbReference>
<name>A0A3S0Q911_9HYPH</name>
<dbReference type="AlphaFoldDB" id="A0A3S0Q911"/>
<feature type="transmembrane region" description="Helical" evidence="1">
    <location>
        <begin position="50"/>
        <end position="70"/>
    </location>
</feature>
<feature type="transmembrane region" description="Helical" evidence="1">
    <location>
        <begin position="282"/>
        <end position="302"/>
    </location>
</feature>
<comment type="caution">
    <text evidence="2">The sequence shown here is derived from an EMBL/GenBank/DDBJ whole genome shotgun (WGS) entry which is preliminary data.</text>
</comment>
<feature type="transmembrane region" description="Helical" evidence="1">
    <location>
        <begin position="383"/>
        <end position="400"/>
    </location>
</feature>
<feature type="transmembrane region" description="Helical" evidence="1">
    <location>
        <begin position="352"/>
        <end position="371"/>
    </location>
</feature>
<dbReference type="EMBL" id="RJTJ01000029">
    <property type="protein sequence ID" value="RUL99687.1"/>
    <property type="molecule type" value="Genomic_DNA"/>
</dbReference>
<evidence type="ECO:0000313" key="2">
    <source>
        <dbReference type="EMBL" id="RUL99687.1"/>
    </source>
</evidence>
<organism evidence="2 3">
    <name type="scientific">Rhizobium chutanense</name>
    <dbReference type="NCBI Taxonomy" id="2035448"/>
    <lineage>
        <taxon>Bacteria</taxon>
        <taxon>Pseudomonadati</taxon>
        <taxon>Pseudomonadota</taxon>
        <taxon>Alphaproteobacteria</taxon>
        <taxon>Hyphomicrobiales</taxon>
        <taxon>Rhizobiaceae</taxon>
        <taxon>Rhizobium/Agrobacterium group</taxon>
        <taxon>Rhizobium</taxon>
    </lineage>
</organism>
<sequence>MRDQLQARPKLNSLLLLTIAVLFTHWMAFFNEGIFAEDAGLFTTLIYHDWIAIADMFSSAGVPVFTYYVWPMAFAGNVFLLKSTVIIGVYIIAIFSYLLASKSGFFSERESLVLAIFTQLLPIPTITVIFTYSIYFNAYALFLLATYLFLSIEWTRGRSPYLLRGLAICIYFIAFTLNSLLVLYAAGFVLVYAVWLKRTGRRVRHARELFSTFWSFCLARADFTILPLAYWVYKAIFYQRSGLYNNYNSFTLNTESIARNSYQFIVDGIFFPLAKSFVDWNWYIYLGAAVCSILFVTCFVFVNRGDARNAQLDERRGDGFKIIGFGLFALLCGTLPYILVGKSPAPGVLMRNAMLMPLPMAVVGIGIWRVVKFRSTNLQSHSVAIVLFVSLLTVFTGRWWESYAAWQARAAKDLAVSQYLADHPEWSAFSVYWIVDKLPMSKEVAEYGFADYTSKFRMLWGGQTRMAFTPAHILFLGVDTEPGVRPVHSKLPDRIAFFCNAWASARDIDLKGPQAELEIGTTQRSWNDASVASAYLYYRFIEPSGLKNYLAELVNVTLRAL</sequence>
<dbReference type="RefSeq" id="WP_126911186.1">
    <property type="nucleotide sequence ID" value="NZ_ML133776.1"/>
</dbReference>
<evidence type="ECO:0000256" key="1">
    <source>
        <dbReference type="SAM" id="Phobius"/>
    </source>
</evidence>
<keyword evidence="1" id="KW-0812">Transmembrane</keyword>
<reference evidence="2 3" key="1">
    <citation type="submission" date="2018-11" db="EMBL/GenBank/DDBJ databases">
        <title>Rhizobium chutanense sp. nov., isolated from root nodules of Phaseolus vulgaris in China.</title>
        <authorList>
            <person name="Huo Y."/>
        </authorList>
    </citation>
    <scope>NUCLEOTIDE SEQUENCE [LARGE SCALE GENOMIC DNA]</scope>
    <source>
        <strain evidence="2 3">C16</strain>
    </source>
</reference>
<evidence type="ECO:0008006" key="4">
    <source>
        <dbReference type="Google" id="ProtNLM"/>
    </source>
</evidence>
<feature type="transmembrane region" description="Helical" evidence="1">
    <location>
        <begin position="322"/>
        <end position="340"/>
    </location>
</feature>
<feature type="transmembrane region" description="Helical" evidence="1">
    <location>
        <begin position="213"/>
        <end position="233"/>
    </location>
</feature>
<gene>
    <name evidence="2" type="ORF">EFR84_26150</name>
</gene>
<keyword evidence="1" id="KW-0472">Membrane</keyword>
<proteinExistence type="predicted"/>
<keyword evidence="1" id="KW-1133">Transmembrane helix</keyword>
<feature type="transmembrane region" description="Helical" evidence="1">
    <location>
        <begin position="12"/>
        <end position="30"/>
    </location>
</feature>
<protein>
    <recommendedName>
        <fullName evidence="4">Glycosyltransferase RgtA/B/C/D-like domain-containing protein</fullName>
    </recommendedName>
</protein>
<feature type="transmembrane region" description="Helical" evidence="1">
    <location>
        <begin position="161"/>
        <end position="192"/>
    </location>
</feature>
<feature type="transmembrane region" description="Helical" evidence="1">
    <location>
        <begin position="112"/>
        <end position="131"/>
    </location>
</feature>
<feature type="transmembrane region" description="Helical" evidence="1">
    <location>
        <begin position="79"/>
        <end position="100"/>
    </location>
</feature>